<dbReference type="PANTHER" id="PTHR23306:SF3">
    <property type="entry name" value="TUMOR SUPPRESSOR PROTEIN 101"/>
    <property type="match status" value="1"/>
</dbReference>
<dbReference type="GO" id="GO:0043130">
    <property type="term" value="F:ubiquitin binding"/>
    <property type="evidence" value="ECO:0007669"/>
    <property type="project" value="TreeGrafter"/>
</dbReference>
<protein>
    <recommendedName>
        <fullName evidence="1">UEV domain-containing protein</fullName>
    </recommendedName>
</protein>
<name>A0A8S9ZWL2_9BILA</name>
<gene>
    <name evidence="2" type="ORF">Mgra_00002957</name>
</gene>
<evidence type="ECO:0000313" key="2">
    <source>
        <dbReference type="EMBL" id="KAF7637697.1"/>
    </source>
</evidence>
<feature type="domain" description="UEV" evidence="1">
    <location>
        <begin position="1"/>
        <end position="51"/>
    </location>
</feature>
<dbReference type="GO" id="GO:0015031">
    <property type="term" value="P:protein transport"/>
    <property type="evidence" value="ECO:0007669"/>
    <property type="project" value="InterPro"/>
</dbReference>
<evidence type="ECO:0000313" key="3">
    <source>
        <dbReference type="Proteomes" id="UP000605970"/>
    </source>
</evidence>
<proteinExistence type="predicted"/>
<dbReference type="Pfam" id="PF05743">
    <property type="entry name" value="UEV"/>
    <property type="match status" value="1"/>
</dbReference>
<dbReference type="PANTHER" id="PTHR23306">
    <property type="entry name" value="TUMOR SUSCEPTIBILITY GENE 101 PROTEIN-RELATED"/>
    <property type="match status" value="1"/>
</dbReference>
<dbReference type="InterPro" id="IPR008883">
    <property type="entry name" value="UEV_N"/>
</dbReference>
<dbReference type="OrthoDB" id="306304at2759"/>
<reference evidence="2" key="1">
    <citation type="journal article" date="2020" name="Ecol. Evol.">
        <title>Genome structure and content of the rice root-knot nematode (Meloidogyne graminicola).</title>
        <authorList>
            <person name="Phan N.T."/>
            <person name="Danchin E.G.J."/>
            <person name="Klopp C."/>
            <person name="Perfus-Barbeoch L."/>
            <person name="Kozlowski D.K."/>
            <person name="Koutsovoulos G.D."/>
            <person name="Lopez-Roques C."/>
            <person name="Bouchez O."/>
            <person name="Zahm M."/>
            <person name="Besnard G."/>
            <person name="Bellafiore S."/>
        </authorList>
    </citation>
    <scope>NUCLEOTIDE SEQUENCE</scope>
    <source>
        <strain evidence="2">VN-18</strain>
    </source>
</reference>
<comment type="caution">
    <text evidence="2">The sequence shown here is derived from an EMBL/GenBank/DDBJ whole genome shotgun (WGS) entry which is preliminary data.</text>
</comment>
<dbReference type="Proteomes" id="UP000605970">
    <property type="component" value="Unassembled WGS sequence"/>
</dbReference>
<dbReference type="CDD" id="cd11685">
    <property type="entry name" value="UEV_TSG101-like"/>
    <property type="match status" value="1"/>
</dbReference>
<sequence length="204" mass="22644">MRIRISQVVDAAGRIYLPYLAEWKHPNNDTATLLQVMTICFQEKCPVYTVVSPANNGTNNTSNQPPYPCSNPTPNAYPKVATPYPNVDPPYPTTDPPSHLMPQPNVGGFQQHYQPAVPPPYPAVERNSISGNSSVLGTGYGYSNSTIQPTHIRAKIPFAELQSVDANLRDLHSGKQLLREMLENIARDQQELDRILGIYTVLFL</sequence>
<dbReference type="SUPFAM" id="SSF54495">
    <property type="entry name" value="UBC-like"/>
    <property type="match status" value="1"/>
</dbReference>
<dbReference type="GO" id="GO:0000813">
    <property type="term" value="C:ESCRT I complex"/>
    <property type="evidence" value="ECO:0007669"/>
    <property type="project" value="TreeGrafter"/>
</dbReference>
<dbReference type="InterPro" id="IPR016135">
    <property type="entry name" value="UBQ-conjugating_enzyme/RWD"/>
</dbReference>
<organism evidence="2 3">
    <name type="scientific">Meloidogyne graminicola</name>
    <dbReference type="NCBI Taxonomy" id="189291"/>
    <lineage>
        <taxon>Eukaryota</taxon>
        <taxon>Metazoa</taxon>
        <taxon>Ecdysozoa</taxon>
        <taxon>Nematoda</taxon>
        <taxon>Chromadorea</taxon>
        <taxon>Rhabditida</taxon>
        <taxon>Tylenchina</taxon>
        <taxon>Tylenchomorpha</taxon>
        <taxon>Tylenchoidea</taxon>
        <taxon>Meloidogynidae</taxon>
        <taxon>Meloidogyninae</taxon>
        <taxon>Meloidogyne</taxon>
    </lineage>
</organism>
<dbReference type="GO" id="GO:0008333">
    <property type="term" value="P:endosome to lysosome transport"/>
    <property type="evidence" value="ECO:0007669"/>
    <property type="project" value="TreeGrafter"/>
</dbReference>
<accession>A0A8S9ZWL2</accession>
<dbReference type="Gene3D" id="3.10.110.10">
    <property type="entry name" value="Ubiquitin Conjugating Enzyme"/>
    <property type="match status" value="1"/>
</dbReference>
<evidence type="ECO:0000259" key="1">
    <source>
        <dbReference type="PROSITE" id="PS51322"/>
    </source>
</evidence>
<keyword evidence="3" id="KW-1185">Reference proteome</keyword>
<dbReference type="AlphaFoldDB" id="A0A8S9ZWL2"/>
<dbReference type="EMBL" id="JABEBT010000018">
    <property type="protein sequence ID" value="KAF7637697.1"/>
    <property type="molecule type" value="Genomic_DNA"/>
</dbReference>
<dbReference type="PROSITE" id="PS51322">
    <property type="entry name" value="UEV"/>
    <property type="match status" value="1"/>
</dbReference>
<dbReference type="InterPro" id="IPR052070">
    <property type="entry name" value="ESCRT-I_UEV_domain"/>
</dbReference>